<reference evidence="1 2" key="1">
    <citation type="submission" date="2019-10" db="EMBL/GenBank/DDBJ databases">
        <title>Actinomadura rubteroloni sp. nov. and Actinomadura macrotermitis sp. nov., isolated from the gut of fungus growing-termite Macrotermes natalensis.</title>
        <authorList>
            <person name="Benndorf R."/>
            <person name="Martin K."/>
            <person name="Kuefner M."/>
            <person name="De Beer W."/>
            <person name="Kaster A.-K."/>
            <person name="Vollmers J."/>
            <person name="Poulsen M."/>
            <person name="Beemelmanns C."/>
        </authorList>
    </citation>
    <scope>NUCLEOTIDE SEQUENCE [LARGE SCALE GENOMIC DNA]</scope>
    <source>
        <strain evidence="1 2">RB68</strain>
    </source>
</reference>
<proteinExistence type="predicted"/>
<evidence type="ECO:0000313" key="1">
    <source>
        <dbReference type="EMBL" id="MQY06555.1"/>
    </source>
</evidence>
<evidence type="ECO:0000313" key="2">
    <source>
        <dbReference type="Proteomes" id="UP000487268"/>
    </source>
</evidence>
<dbReference type="AlphaFoldDB" id="A0A7K0BZE7"/>
<dbReference type="EMBL" id="WEGH01000003">
    <property type="protein sequence ID" value="MQY06555.1"/>
    <property type="molecule type" value="Genomic_DNA"/>
</dbReference>
<organism evidence="1 2">
    <name type="scientific">Actinomadura macrotermitis</name>
    <dbReference type="NCBI Taxonomy" id="2585200"/>
    <lineage>
        <taxon>Bacteria</taxon>
        <taxon>Bacillati</taxon>
        <taxon>Actinomycetota</taxon>
        <taxon>Actinomycetes</taxon>
        <taxon>Streptosporangiales</taxon>
        <taxon>Thermomonosporaceae</taxon>
        <taxon>Actinomadura</taxon>
    </lineage>
</organism>
<keyword evidence="2" id="KW-1185">Reference proteome</keyword>
<accession>A0A7K0BZE7</accession>
<gene>
    <name evidence="1" type="ORF">ACRB68_46490</name>
</gene>
<comment type="caution">
    <text evidence="1">The sequence shown here is derived from an EMBL/GenBank/DDBJ whole genome shotgun (WGS) entry which is preliminary data.</text>
</comment>
<sequence>MRSFSTIVTVTGTFMTMAVVLNEVFGSLFA</sequence>
<name>A0A7K0BZE7_9ACTN</name>
<protein>
    <submittedName>
        <fullName evidence="1">Uncharacterized protein</fullName>
    </submittedName>
</protein>
<dbReference type="Proteomes" id="UP000487268">
    <property type="component" value="Unassembled WGS sequence"/>
</dbReference>